<reference evidence="3 4" key="1">
    <citation type="journal article" date="2016" name="Genome Biol. Evol.">
        <title>Divergent and convergent evolution of fungal pathogenicity.</title>
        <authorList>
            <person name="Shang Y."/>
            <person name="Xiao G."/>
            <person name="Zheng P."/>
            <person name="Cen K."/>
            <person name="Zhan S."/>
            <person name="Wang C."/>
        </authorList>
    </citation>
    <scope>NUCLEOTIDE SEQUENCE [LARGE SCALE GENOMIC DNA]</scope>
    <source>
        <strain evidence="3 4">ARSEF 7405</strain>
    </source>
</reference>
<comment type="caution">
    <text evidence="3">The sequence shown here is derived from an EMBL/GenBank/DDBJ whole genome shotgun (WGS) entry which is preliminary data.</text>
</comment>
<evidence type="ECO:0000313" key="4">
    <source>
        <dbReference type="Proteomes" id="UP000242877"/>
    </source>
</evidence>
<keyword evidence="4" id="KW-1185">Reference proteome</keyword>
<sequence length="583" mass="62771">MHTITLNCLRLTTFILRLLLLMGAVLIFGTFTYFICTRADHEMGFPKWISAVEGLSGAAMLYSLILTIMTLPYGGHPTVATISMIFDVLFIPAFVVIAILNRHVLTSCQGTVNTALGKGSGRSQPVGFGREGFGVGKGKEENVTYMVRYSVACKLQKAAFYTSIASIAILMGTIFSHYYYTSTFRTARREGLPSTHKRGAFGLWPFGHSAADEEKAFNERIKSYTSKGFSNRPDNVPVERPVQNGQRYSRDGGDSQSSDYDDSSTGGKVKHFFSRMMPGHHSDSSDRGDSDQEPLQARYQYPHHDMKGDKYLNEGNAASTTDGESTTHRGNGNGNGQAQGQGQGHDGDGYHDVDLDEKSHYTDARTNLSPPTSWADRKRIELEQQREQRAKEIPGGYDKPGNRERARQPSAVDYANGNASPRQEAAQRYAQEKEYAARADANKDGSKDPVSAASHLKRENKRGAHDAARQGQEVAHGQDPRGGGGGGGGEGETKSGKNGNGNGGGKKKGNSSGNGHGHGKVHPEGTGRQGQQQGEAVVDGPRKAGQGAGKLRDTPYGPKGQAPGLGAPAGGIDSRRAKHAYGY</sequence>
<evidence type="ECO:0000256" key="1">
    <source>
        <dbReference type="SAM" id="MobiDB-lite"/>
    </source>
</evidence>
<evidence type="ECO:0000256" key="2">
    <source>
        <dbReference type="SAM" id="Phobius"/>
    </source>
</evidence>
<gene>
    <name evidence="3" type="ORF">AAP_03906</name>
</gene>
<dbReference type="Proteomes" id="UP000242877">
    <property type="component" value="Unassembled WGS sequence"/>
</dbReference>
<dbReference type="VEuPathDB" id="FungiDB:AAP_03906"/>
<feature type="compositionally biased region" description="Gly residues" evidence="1">
    <location>
        <begin position="480"/>
        <end position="490"/>
    </location>
</feature>
<name>A0A167XRE2_9EURO</name>
<keyword evidence="2" id="KW-0472">Membrane</keyword>
<feature type="compositionally biased region" description="Basic and acidic residues" evidence="1">
    <location>
        <begin position="302"/>
        <end position="312"/>
    </location>
</feature>
<feature type="compositionally biased region" description="Basic and acidic residues" evidence="1">
    <location>
        <begin position="280"/>
        <end position="290"/>
    </location>
</feature>
<feature type="compositionally biased region" description="Basic and acidic residues" evidence="1">
    <location>
        <begin position="430"/>
        <end position="447"/>
    </location>
</feature>
<feature type="compositionally biased region" description="Low complexity" evidence="1">
    <location>
        <begin position="557"/>
        <end position="566"/>
    </location>
</feature>
<dbReference type="AlphaFoldDB" id="A0A167XRE2"/>
<dbReference type="OrthoDB" id="5342507at2759"/>
<feature type="transmembrane region" description="Helical" evidence="2">
    <location>
        <begin position="158"/>
        <end position="180"/>
    </location>
</feature>
<proteinExistence type="predicted"/>
<keyword evidence="2" id="KW-0812">Transmembrane</keyword>
<feature type="transmembrane region" description="Helical" evidence="2">
    <location>
        <begin position="14"/>
        <end position="36"/>
    </location>
</feature>
<feature type="transmembrane region" description="Helical" evidence="2">
    <location>
        <begin position="79"/>
        <end position="100"/>
    </location>
</feature>
<evidence type="ECO:0000313" key="3">
    <source>
        <dbReference type="EMBL" id="KZZ90376.1"/>
    </source>
</evidence>
<feature type="compositionally biased region" description="Gly residues" evidence="1">
    <location>
        <begin position="331"/>
        <end position="344"/>
    </location>
</feature>
<feature type="compositionally biased region" description="Polar residues" evidence="1">
    <location>
        <begin position="224"/>
        <end position="233"/>
    </location>
</feature>
<feature type="compositionally biased region" description="Basic and acidic residues" evidence="1">
    <location>
        <begin position="345"/>
        <end position="363"/>
    </location>
</feature>
<feature type="region of interest" description="Disordered" evidence="1">
    <location>
        <begin position="224"/>
        <end position="583"/>
    </location>
</feature>
<accession>A0A167XRE2</accession>
<keyword evidence="2" id="KW-1133">Transmembrane helix</keyword>
<organism evidence="3 4">
    <name type="scientific">Ascosphaera apis ARSEF 7405</name>
    <dbReference type="NCBI Taxonomy" id="392613"/>
    <lineage>
        <taxon>Eukaryota</taxon>
        <taxon>Fungi</taxon>
        <taxon>Dikarya</taxon>
        <taxon>Ascomycota</taxon>
        <taxon>Pezizomycotina</taxon>
        <taxon>Eurotiomycetes</taxon>
        <taxon>Eurotiomycetidae</taxon>
        <taxon>Onygenales</taxon>
        <taxon>Ascosphaeraceae</taxon>
        <taxon>Ascosphaera</taxon>
    </lineage>
</organism>
<feature type="compositionally biased region" description="Basic and acidic residues" evidence="1">
    <location>
        <begin position="375"/>
        <end position="392"/>
    </location>
</feature>
<feature type="transmembrane region" description="Helical" evidence="2">
    <location>
        <begin position="48"/>
        <end position="73"/>
    </location>
</feature>
<dbReference type="EMBL" id="AZGZ01000017">
    <property type="protein sequence ID" value="KZZ90376.1"/>
    <property type="molecule type" value="Genomic_DNA"/>
</dbReference>
<protein>
    <submittedName>
        <fullName evidence="3">Uncharacterized protein</fullName>
    </submittedName>
</protein>